<name>A0ACC2KIH8_PERAE</name>
<protein>
    <submittedName>
        <fullName evidence="1">Uncharacterized protein</fullName>
    </submittedName>
</protein>
<reference evidence="1 2" key="1">
    <citation type="journal article" date="2022" name="Hortic Res">
        <title>A haplotype resolved chromosomal level avocado genome allows analysis of novel avocado genes.</title>
        <authorList>
            <person name="Nath O."/>
            <person name="Fletcher S.J."/>
            <person name="Hayward A."/>
            <person name="Shaw L.M."/>
            <person name="Masouleh A.K."/>
            <person name="Furtado A."/>
            <person name="Henry R.J."/>
            <person name="Mitter N."/>
        </authorList>
    </citation>
    <scope>NUCLEOTIDE SEQUENCE [LARGE SCALE GENOMIC DNA]</scope>
    <source>
        <strain evidence="2">cv. Hass</strain>
    </source>
</reference>
<sequence>MKIRAEELQQKRKKKKRRRRRVEAGVSGWEKKWRRLVAFGMWSRNGDPLLDTKLKPRVRNAHHNVKVENLARPGTWTPPVACVGRSGWFD</sequence>
<dbReference type="Proteomes" id="UP001234297">
    <property type="component" value="Chromosome 9"/>
</dbReference>
<comment type="caution">
    <text evidence="1">The sequence shown here is derived from an EMBL/GenBank/DDBJ whole genome shotgun (WGS) entry which is preliminary data.</text>
</comment>
<proteinExistence type="predicted"/>
<evidence type="ECO:0000313" key="1">
    <source>
        <dbReference type="EMBL" id="KAJ8620959.1"/>
    </source>
</evidence>
<organism evidence="1 2">
    <name type="scientific">Persea americana</name>
    <name type="common">Avocado</name>
    <dbReference type="NCBI Taxonomy" id="3435"/>
    <lineage>
        <taxon>Eukaryota</taxon>
        <taxon>Viridiplantae</taxon>
        <taxon>Streptophyta</taxon>
        <taxon>Embryophyta</taxon>
        <taxon>Tracheophyta</taxon>
        <taxon>Spermatophyta</taxon>
        <taxon>Magnoliopsida</taxon>
        <taxon>Magnoliidae</taxon>
        <taxon>Laurales</taxon>
        <taxon>Lauraceae</taxon>
        <taxon>Persea</taxon>
    </lineage>
</organism>
<evidence type="ECO:0000313" key="2">
    <source>
        <dbReference type="Proteomes" id="UP001234297"/>
    </source>
</evidence>
<gene>
    <name evidence="1" type="ORF">MRB53_029488</name>
</gene>
<accession>A0ACC2KIH8</accession>
<dbReference type="EMBL" id="CM056817">
    <property type="protein sequence ID" value="KAJ8620959.1"/>
    <property type="molecule type" value="Genomic_DNA"/>
</dbReference>
<keyword evidence="2" id="KW-1185">Reference proteome</keyword>